<sequence length="541" mass="59280">MSFDPESKILRSAYSPMPIPKGLTYSRLMVNALSKHGDSVCQIGAVSGRRQTYREVLQASYRLACTLQRLGLQPGDLVGVRCGLILEFLVTALAVIRSGCTLLSVRGETIREFKYQLEDSKPSLVFAEPEHCPKMLEAAKGLENFKGVVCYGDCEGCKSYDELVAEGEALTLREPVLDPREAVMVITYSGGTTGAPKGVMLTHHNFVATQIMWDAWTATLPVANARVVRPVTLDWMPPVHLSGIVTVLGNCLRGCTQVLLSSTETEDIFAAIEKYRITHVPLMPTRLMTLANSPLVSKYNLTSWTSAGLGGGVLPASIIEDFKEKFKLDHIYFGYSMTELTGFMTMPTTNPESIGAPFPMTEIKVIDIHTKESVGPNEDGEICARGPQVMKGYINNREATDQTIDADGWLHTGDVGHFDEDGNVCVVERVKDLIRCLDVHVVPAELEQLLLSHPAVAEALVVGIPHPQMGEVPRAFVVLADGVSADDALAQELLLHVSEQVEHAMQLHGGLEFVSGLPKSPTGQYLRRELRSNFLRQHRTA</sequence>
<evidence type="ECO:0000256" key="1">
    <source>
        <dbReference type="ARBA" id="ARBA00004275"/>
    </source>
</evidence>
<evidence type="ECO:0000256" key="2">
    <source>
        <dbReference type="ARBA" id="ARBA00006432"/>
    </source>
</evidence>
<dbReference type="AlphaFoldDB" id="A0A9D4YPS3"/>
<dbReference type="InterPro" id="IPR025110">
    <property type="entry name" value="AMP-bd_C"/>
</dbReference>
<dbReference type="OrthoDB" id="6475404at2759"/>
<dbReference type="Proteomes" id="UP000821837">
    <property type="component" value="Chromosome 1"/>
</dbReference>
<evidence type="ECO:0000256" key="3">
    <source>
        <dbReference type="ARBA" id="ARBA00022598"/>
    </source>
</evidence>
<dbReference type="InterPro" id="IPR000873">
    <property type="entry name" value="AMP-dep_synth/lig_dom"/>
</dbReference>
<evidence type="ECO:0000256" key="4">
    <source>
        <dbReference type="ARBA" id="ARBA00023140"/>
    </source>
</evidence>
<organism evidence="7 8">
    <name type="scientific">Rhipicephalus sanguineus</name>
    <name type="common">Brown dog tick</name>
    <name type="synonym">Ixodes sanguineus</name>
    <dbReference type="NCBI Taxonomy" id="34632"/>
    <lineage>
        <taxon>Eukaryota</taxon>
        <taxon>Metazoa</taxon>
        <taxon>Ecdysozoa</taxon>
        <taxon>Arthropoda</taxon>
        <taxon>Chelicerata</taxon>
        <taxon>Arachnida</taxon>
        <taxon>Acari</taxon>
        <taxon>Parasitiformes</taxon>
        <taxon>Ixodida</taxon>
        <taxon>Ixodoidea</taxon>
        <taxon>Ixodidae</taxon>
        <taxon>Rhipicephalinae</taxon>
        <taxon>Rhipicephalus</taxon>
        <taxon>Rhipicephalus</taxon>
    </lineage>
</organism>
<feature type="domain" description="AMP-dependent synthetase/ligase" evidence="5">
    <location>
        <begin position="34"/>
        <end position="393"/>
    </location>
</feature>
<dbReference type="InterPro" id="IPR020845">
    <property type="entry name" value="AMP-binding_CS"/>
</dbReference>
<name>A0A9D4YPS3_RHISA</name>
<dbReference type="PROSITE" id="PS00455">
    <property type="entry name" value="AMP_BINDING"/>
    <property type="match status" value="1"/>
</dbReference>
<keyword evidence="4" id="KW-0576">Peroxisome</keyword>
<evidence type="ECO:0000259" key="5">
    <source>
        <dbReference type="Pfam" id="PF00501"/>
    </source>
</evidence>
<dbReference type="VEuPathDB" id="VectorBase:RSAN_052561"/>
<dbReference type="PANTHER" id="PTHR24096">
    <property type="entry name" value="LONG-CHAIN-FATTY-ACID--COA LIGASE"/>
    <property type="match status" value="1"/>
</dbReference>
<evidence type="ECO:0000313" key="7">
    <source>
        <dbReference type="EMBL" id="KAH7983520.1"/>
    </source>
</evidence>
<comment type="subcellular location">
    <subcellularLocation>
        <location evidence="1">Peroxisome</location>
    </subcellularLocation>
</comment>
<dbReference type="SUPFAM" id="SSF56801">
    <property type="entry name" value="Acetyl-CoA synthetase-like"/>
    <property type="match status" value="1"/>
</dbReference>
<evidence type="ECO:0000259" key="6">
    <source>
        <dbReference type="Pfam" id="PF13193"/>
    </source>
</evidence>
<reference evidence="7" key="1">
    <citation type="journal article" date="2020" name="Cell">
        <title>Large-Scale Comparative Analyses of Tick Genomes Elucidate Their Genetic Diversity and Vector Capacities.</title>
        <authorList>
            <consortium name="Tick Genome and Microbiome Consortium (TIGMIC)"/>
            <person name="Jia N."/>
            <person name="Wang J."/>
            <person name="Shi W."/>
            <person name="Du L."/>
            <person name="Sun Y."/>
            <person name="Zhan W."/>
            <person name="Jiang J.F."/>
            <person name="Wang Q."/>
            <person name="Zhang B."/>
            <person name="Ji P."/>
            <person name="Bell-Sakyi L."/>
            <person name="Cui X.M."/>
            <person name="Yuan T.T."/>
            <person name="Jiang B.G."/>
            <person name="Yang W.F."/>
            <person name="Lam T.T."/>
            <person name="Chang Q.C."/>
            <person name="Ding S.J."/>
            <person name="Wang X.J."/>
            <person name="Zhu J.G."/>
            <person name="Ruan X.D."/>
            <person name="Zhao L."/>
            <person name="Wei J.T."/>
            <person name="Ye R.Z."/>
            <person name="Que T.C."/>
            <person name="Du C.H."/>
            <person name="Zhou Y.H."/>
            <person name="Cheng J.X."/>
            <person name="Dai P.F."/>
            <person name="Guo W.B."/>
            <person name="Han X.H."/>
            <person name="Huang E.J."/>
            <person name="Li L.F."/>
            <person name="Wei W."/>
            <person name="Gao Y.C."/>
            <person name="Liu J.Z."/>
            <person name="Shao H.Z."/>
            <person name="Wang X."/>
            <person name="Wang C.C."/>
            <person name="Yang T.C."/>
            <person name="Huo Q.B."/>
            <person name="Li W."/>
            <person name="Chen H.Y."/>
            <person name="Chen S.E."/>
            <person name="Zhou L.G."/>
            <person name="Ni X.B."/>
            <person name="Tian J.H."/>
            <person name="Sheng Y."/>
            <person name="Liu T."/>
            <person name="Pan Y.S."/>
            <person name="Xia L.Y."/>
            <person name="Li J."/>
            <person name="Zhao F."/>
            <person name="Cao W.C."/>
        </authorList>
    </citation>
    <scope>NUCLEOTIDE SEQUENCE</scope>
    <source>
        <strain evidence="7">Rsan-2018</strain>
    </source>
</reference>
<keyword evidence="3" id="KW-0436">Ligase</keyword>
<dbReference type="Pfam" id="PF13193">
    <property type="entry name" value="AMP-binding_C"/>
    <property type="match status" value="1"/>
</dbReference>
<dbReference type="PANTHER" id="PTHR24096:SF149">
    <property type="entry name" value="AMP-BINDING DOMAIN-CONTAINING PROTEIN-RELATED"/>
    <property type="match status" value="1"/>
</dbReference>
<comment type="caution">
    <text evidence="7">The sequence shown here is derived from an EMBL/GenBank/DDBJ whole genome shotgun (WGS) entry which is preliminary data.</text>
</comment>
<feature type="domain" description="AMP-binding enzyme C-terminal" evidence="6">
    <location>
        <begin position="445"/>
        <end position="523"/>
    </location>
</feature>
<dbReference type="Pfam" id="PF00501">
    <property type="entry name" value="AMP-binding"/>
    <property type="match status" value="1"/>
</dbReference>
<dbReference type="InterPro" id="IPR042099">
    <property type="entry name" value="ANL_N_sf"/>
</dbReference>
<gene>
    <name evidence="7" type="ORF">HPB52_012395</name>
</gene>
<dbReference type="InterPro" id="IPR045851">
    <property type="entry name" value="AMP-bd_C_sf"/>
</dbReference>
<dbReference type="EMBL" id="JABSTV010001245">
    <property type="protein sequence ID" value="KAH7983520.1"/>
    <property type="molecule type" value="Genomic_DNA"/>
</dbReference>
<proteinExistence type="inferred from homology"/>
<keyword evidence="8" id="KW-1185">Reference proteome</keyword>
<dbReference type="Gene3D" id="3.40.50.12780">
    <property type="entry name" value="N-terminal domain of ligase-like"/>
    <property type="match status" value="1"/>
</dbReference>
<accession>A0A9D4YPS3</accession>
<comment type="similarity">
    <text evidence="2">Belongs to the ATP-dependent AMP-binding enzyme family.</text>
</comment>
<dbReference type="GO" id="GO:0016405">
    <property type="term" value="F:CoA-ligase activity"/>
    <property type="evidence" value="ECO:0007669"/>
    <property type="project" value="TreeGrafter"/>
</dbReference>
<dbReference type="OMA" id="ESCGFAT"/>
<dbReference type="Gene3D" id="3.30.300.30">
    <property type="match status" value="1"/>
</dbReference>
<protein>
    <recommendedName>
        <fullName evidence="9">Acyl-coa synthetase</fullName>
    </recommendedName>
</protein>
<evidence type="ECO:0008006" key="9">
    <source>
        <dbReference type="Google" id="ProtNLM"/>
    </source>
</evidence>
<reference evidence="7" key="2">
    <citation type="submission" date="2021-09" db="EMBL/GenBank/DDBJ databases">
        <authorList>
            <person name="Jia N."/>
            <person name="Wang J."/>
            <person name="Shi W."/>
            <person name="Du L."/>
            <person name="Sun Y."/>
            <person name="Zhan W."/>
            <person name="Jiang J."/>
            <person name="Wang Q."/>
            <person name="Zhang B."/>
            <person name="Ji P."/>
            <person name="Sakyi L.B."/>
            <person name="Cui X."/>
            <person name="Yuan T."/>
            <person name="Jiang B."/>
            <person name="Yang W."/>
            <person name="Lam T.T.-Y."/>
            <person name="Chang Q."/>
            <person name="Ding S."/>
            <person name="Wang X."/>
            <person name="Zhu J."/>
            <person name="Ruan X."/>
            <person name="Zhao L."/>
            <person name="Wei J."/>
            <person name="Que T."/>
            <person name="Du C."/>
            <person name="Cheng J."/>
            <person name="Dai P."/>
            <person name="Han X."/>
            <person name="Huang E."/>
            <person name="Gao Y."/>
            <person name="Liu J."/>
            <person name="Shao H."/>
            <person name="Ye R."/>
            <person name="Li L."/>
            <person name="Wei W."/>
            <person name="Wang X."/>
            <person name="Wang C."/>
            <person name="Huo Q."/>
            <person name="Li W."/>
            <person name="Guo W."/>
            <person name="Chen H."/>
            <person name="Chen S."/>
            <person name="Zhou L."/>
            <person name="Zhou L."/>
            <person name="Ni X."/>
            <person name="Tian J."/>
            <person name="Zhou Y."/>
            <person name="Sheng Y."/>
            <person name="Liu T."/>
            <person name="Pan Y."/>
            <person name="Xia L."/>
            <person name="Li J."/>
            <person name="Zhao F."/>
            <person name="Cao W."/>
        </authorList>
    </citation>
    <scope>NUCLEOTIDE SEQUENCE</scope>
    <source>
        <strain evidence="7">Rsan-2018</strain>
        <tissue evidence="7">Larvae</tissue>
    </source>
</reference>
<evidence type="ECO:0000313" key="8">
    <source>
        <dbReference type="Proteomes" id="UP000821837"/>
    </source>
</evidence>
<dbReference type="GO" id="GO:0005777">
    <property type="term" value="C:peroxisome"/>
    <property type="evidence" value="ECO:0007669"/>
    <property type="project" value="UniProtKB-SubCell"/>
</dbReference>